<dbReference type="Pfam" id="PF15770">
    <property type="entry name" value="DUF4699"/>
    <property type="match status" value="2"/>
</dbReference>
<dbReference type="GeneID" id="112919182"/>
<dbReference type="RefSeq" id="XP_072594005.1">
    <property type="nucleotide sequence ID" value="XM_072737904.1"/>
</dbReference>
<evidence type="ECO:0000313" key="3">
    <source>
        <dbReference type="RefSeq" id="XP_072593996.1"/>
    </source>
</evidence>
<feature type="compositionally biased region" description="Pro residues" evidence="1">
    <location>
        <begin position="112"/>
        <end position="127"/>
    </location>
</feature>
<dbReference type="RefSeq" id="XP_072594000.1">
    <property type="nucleotide sequence ID" value="XM_072737899.1"/>
</dbReference>
<evidence type="ECO:0000313" key="12">
    <source>
        <dbReference type="RefSeq" id="XP_072594006.1"/>
    </source>
</evidence>
<dbReference type="RefSeq" id="XP_072594006.1">
    <property type="nucleotide sequence ID" value="XM_072737905.1"/>
</dbReference>
<dbReference type="PANTHER" id="PTHR16106:SF3">
    <property type="entry name" value="CHROMOSOME 4 OPEN READING FRAME 19"/>
    <property type="match status" value="1"/>
</dbReference>
<dbReference type="RefSeq" id="XP_072593996.1">
    <property type="nucleotide sequence ID" value="XM_072737895.1"/>
</dbReference>
<dbReference type="RefSeq" id="XP_072594003.1">
    <property type="nucleotide sequence ID" value="XM_072737902.1"/>
</dbReference>
<dbReference type="RefSeq" id="XP_072593997.1">
    <property type="nucleotide sequence ID" value="XM_072737896.1"/>
</dbReference>
<gene>
    <name evidence="3 4 5 6 7 8 9 10 11 12" type="primary">PGCKA1</name>
</gene>
<feature type="compositionally biased region" description="Low complexity" evidence="1">
    <location>
        <begin position="94"/>
        <end position="111"/>
    </location>
</feature>
<evidence type="ECO:0000313" key="2">
    <source>
        <dbReference type="Proteomes" id="UP001652641"/>
    </source>
</evidence>
<evidence type="ECO:0000313" key="4">
    <source>
        <dbReference type="RefSeq" id="XP_072593997.1"/>
    </source>
</evidence>
<organism evidence="2 5">
    <name type="scientific">Vulpes vulpes</name>
    <name type="common">Red fox</name>
    <dbReference type="NCBI Taxonomy" id="9627"/>
    <lineage>
        <taxon>Eukaryota</taxon>
        <taxon>Metazoa</taxon>
        <taxon>Chordata</taxon>
        <taxon>Craniata</taxon>
        <taxon>Vertebrata</taxon>
        <taxon>Euteleostomi</taxon>
        <taxon>Mammalia</taxon>
        <taxon>Eutheria</taxon>
        <taxon>Laurasiatheria</taxon>
        <taxon>Carnivora</taxon>
        <taxon>Caniformia</taxon>
        <taxon>Canidae</taxon>
        <taxon>Vulpes</taxon>
    </lineage>
</organism>
<feature type="compositionally biased region" description="Gly residues" evidence="1">
    <location>
        <begin position="134"/>
        <end position="150"/>
    </location>
</feature>
<feature type="compositionally biased region" description="Low complexity" evidence="1">
    <location>
        <begin position="180"/>
        <end position="195"/>
    </location>
</feature>
<evidence type="ECO:0000313" key="8">
    <source>
        <dbReference type="RefSeq" id="XP_072594001.1"/>
    </source>
</evidence>
<evidence type="ECO:0000313" key="9">
    <source>
        <dbReference type="RefSeq" id="XP_072594003.1"/>
    </source>
</evidence>
<dbReference type="RefSeq" id="XP_072594001.1">
    <property type="nucleotide sequence ID" value="XM_072737900.1"/>
</dbReference>
<dbReference type="RefSeq" id="XP_072594004.1">
    <property type="nucleotide sequence ID" value="XM_072737903.1"/>
</dbReference>
<reference evidence="3 4" key="1">
    <citation type="submission" date="2025-05" db="UniProtKB">
        <authorList>
            <consortium name="RefSeq"/>
        </authorList>
    </citation>
    <scope>IDENTIFICATION</scope>
    <source>
        <tissue evidence="3 4">Cell line</tissue>
    </source>
</reference>
<dbReference type="RefSeq" id="XP_072593999.1">
    <property type="nucleotide sequence ID" value="XM_072737898.1"/>
</dbReference>
<feature type="region of interest" description="Disordered" evidence="1">
    <location>
        <begin position="33"/>
        <end position="206"/>
    </location>
</feature>
<dbReference type="Proteomes" id="UP001652641">
    <property type="component" value="Chromosome 14"/>
</dbReference>
<sequence>MGCRCCKMIQSYLLDPVQVASPGCVNEVNSCKVDEAGPGKARGKRSCEAPVHKEEPSEAPRGAGSALNGVGPASAPQRGPRAQGSVRRARPEPRVAGAADPGAGGPAAEEPAPSPAPAPRLPPPDYPAPQGCAGRPGGAGRGHPPAGGRGLRTPEPPGASPDAPSEPAATDVRRLYLQDAGPAPGAAPGAAPAAGSTGRWEDAPEDAAVAEALAALEAATAGEDVDEAD</sequence>
<dbReference type="RefSeq" id="XP_072593998.1">
    <property type="nucleotide sequence ID" value="XM_072737897.1"/>
</dbReference>
<dbReference type="InterPro" id="IPR031528">
    <property type="entry name" value="C4orf19"/>
</dbReference>
<feature type="compositionally biased region" description="Basic and acidic residues" evidence="1">
    <location>
        <begin position="45"/>
        <end position="58"/>
    </location>
</feature>
<dbReference type="PANTHER" id="PTHR16106">
    <property type="entry name" value="CHROMOSOME 4 OPEN READING FRAME 19"/>
    <property type="match status" value="1"/>
</dbReference>
<protein>
    <submittedName>
        <fullName evidence="3 4">Uncharacterized protein C4orf19 homolog</fullName>
    </submittedName>
</protein>
<name>A0ABM4YUN0_VULVU</name>
<evidence type="ECO:0000313" key="11">
    <source>
        <dbReference type="RefSeq" id="XP_072594005.1"/>
    </source>
</evidence>
<evidence type="ECO:0000313" key="10">
    <source>
        <dbReference type="RefSeq" id="XP_072594004.1"/>
    </source>
</evidence>
<accession>A0ABM4YUN0</accession>
<proteinExistence type="predicted"/>
<keyword evidence="2" id="KW-1185">Reference proteome</keyword>
<evidence type="ECO:0000313" key="7">
    <source>
        <dbReference type="RefSeq" id="XP_072594000.1"/>
    </source>
</evidence>
<evidence type="ECO:0000256" key="1">
    <source>
        <dbReference type="SAM" id="MobiDB-lite"/>
    </source>
</evidence>
<evidence type="ECO:0000313" key="5">
    <source>
        <dbReference type="RefSeq" id="XP_072593998.1"/>
    </source>
</evidence>
<evidence type="ECO:0000313" key="6">
    <source>
        <dbReference type="RefSeq" id="XP_072593999.1"/>
    </source>
</evidence>